<comment type="caution">
    <text evidence="1">The sequence shown here is derived from an EMBL/GenBank/DDBJ whole genome shotgun (WGS) entry which is preliminary data.</text>
</comment>
<protein>
    <submittedName>
        <fullName evidence="1">Uncharacterized protein</fullName>
    </submittedName>
</protein>
<reference evidence="1" key="1">
    <citation type="submission" date="2021-04" db="EMBL/GenBank/DDBJ databases">
        <title>First draft genome resource for Brassicaceae pathogens Fusarium oxysporum f. sp. raphani and Fusarium oxysporum f. sp. rapae.</title>
        <authorList>
            <person name="Asai S."/>
        </authorList>
    </citation>
    <scope>NUCLEOTIDE SEQUENCE</scope>
    <source>
        <strain evidence="1">Tf1208</strain>
    </source>
</reference>
<accession>A0A8J5NP80</accession>
<proteinExistence type="predicted"/>
<gene>
    <name evidence="1" type="ORF">Forpe1208_v014544</name>
</gene>
<dbReference type="AlphaFoldDB" id="A0A8J5NP80"/>
<dbReference type="Proteomes" id="UP000694050">
    <property type="component" value="Unassembled WGS sequence"/>
</dbReference>
<dbReference type="EMBL" id="JAELUQ010000012">
    <property type="protein sequence ID" value="KAG7405602.1"/>
    <property type="molecule type" value="Genomic_DNA"/>
</dbReference>
<name>A0A8J5NP80_FUSOX</name>
<organism evidence="1 2">
    <name type="scientific">Fusarium oxysporum f. sp. rapae</name>
    <dbReference type="NCBI Taxonomy" id="485398"/>
    <lineage>
        <taxon>Eukaryota</taxon>
        <taxon>Fungi</taxon>
        <taxon>Dikarya</taxon>
        <taxon>Ascomycota</taxon>
        <taxon>Pezizomycotina</taxon>
        <taxon>Sordariomycetes</taxon>
        <taxon>Hypocreomycetidae</taxon>
        <taxon>Hypocreales</taxon>
        <taxon>Nectriaceae</taxon>
        <taxon>Fusarium</taxon>
        <taxon>Fusarium oxysporum species complex</taxon>
    </lineage>
</organism>
<sequence length="631" mass="72184">MGRRDEQTQERVAVTTADLNWKECIQFLWYRLFHPLRRIQRPRASWAQIIVALGIKDTEDLTFHRVDAESIPPNHDTPIQRVKVRHLGFLAFIMGFHTVRLDIPGRDFQAYSRFGTITRDSDSMGRVLRFDGDILAIHELISRCSAVWVFRAADLVLGMLSFGKYRVLDAFQPLASLAQAICENTPSSLYQKQEREAIKASGMGYSTGPVYLEAILMSRYLMKGIGKLNLRGRKDMMDTVPERQLRDFVFQRPADNTHLSGLFEGCAARWQSKTGSKMPTIYVAATFTNIHAVVCGFPLRSLLLPFVPWVRRRAQFLLSKSPQCIVVSSKLSRAMTSGDLLFARETSDYLMSFSTGASDVGTYGWGITKMYDIFKAMPEEVQRDLVPDEGLWEVNALLIPETARLLMDFNIDAWASSIVEANQTFLISFKAINCLWIQIIVLDIAIQFFLHGHWGFEPEEDPKDQIAKKDFIKLLKSSKRAREEAPRPQYDPFYNETWGRKEALVVQGIVRAWRQPGLRETEEELAMDEARNHGQFAGDDDDLGDTPDWKKLGLDLRDWDLSGELIKNKAIQFEDDGASRGRRNRDAMCRRLADLLELRAVFVFAFLLLHPDSSDIYDSTKKEDDIEMPIE</sequence>
<evidence type="ECO:0000313" key="2">
    <source>
        <dbReference type="Proteomes" id="UP000694050"/>
    </source>
</evidence>
<evidence type="ECO:0000313" key="1">
    <source>
        <dbReference type="EMBL" id="KAG7405602.1"/>
    </source>
</evidence>